<evidence type="ECO:0000313" key="2">
    <source>
        <dbReference type="EMBL" id="KAK6121208.1"/>
    </source>
</evidence>
<comment type="caution">
    <text evidence="2">The sequence shown here is derived from an EMBL/GenBank/DDBJ whole genome shotgun (WGS) entry which is preliminary data.</text>
</comment>
<dbReference type="Gene3D" id="3.40.50.2000">
    <property type="entry name" value="Glycogen Phosphorylase B"/>
    <property type="match status" value="1"/>
</dbReference>
<dbReference type="InterPro" id="IPR050481">
    <property type="entry name" value="UDP-glycosyltransf_plant"/>
</dbReference>
<protein>
    <recommendedName>
        <fullName evidence="4">UDP-glycosyltransferase</fullName>
    </recommendedName>
</protein>
<proteinExistence type="predicted"/>
<evidence type="ECO:0000256" key="1">
    <source>
        <dbReference type="ARBA" id="ARBA00022679"/>
    </source>
</evidence>
<reference evidence="2 3" key="1">
    <citation type="journal article" date="2021" name="Comput. Struct. Biotechnol. J.">
        <title>De novo genome assembly of the potent medicinal plant Rehmannia glutinosa using nanopore technology.</title>
        <authorList>
            <person name="Ma L."/>
            <person name="Dong C."/>
            <person name="Song C."/>
            <person name="Wang X."/>
            <person name="Zheng X."/>
            <person name="Niu Y."/>
            <person name="Chen S."/>
            <person name="Feng W."/>
        </authorList>
    </citation>
    <scope>NUCLEOTIDE SEQUENCE [LARGE SCALE GENOMIC DNA]</scope>
    <source>
        <strain evidence="2">DH-2019</strain>
    </source>
</reference>
<dbReference type="InterPro" id="IPR002213">
    <property type="entry name" value="UDP_glucos_trans"/>
</dbReference>
<dbReference type="Proteomes" id="UP001318860">
    <property type="component" value="Unassembled WGS sequence"/>
</dbReference>
<sequence length="203" mass="22863">MPTGGWTGRNQKSVVFVGFGSEYKMPIEQIHELAFSLELSRLPFIWILRKPQDVENSSELLPPGFSDRTLNQGVVLLGWAPQLEILAHPAIGGCLFHSGWGTIIESLGFGHPLVLLPMVFDQGLNAKLLVEKEVGYDVPRNEDGSFSRDVVAKSIRRVMVEPEGQQLRSKAADMRSIFGDHKRHDNYIDKFIEYLEENEEGRS</sequence>
<evidence type="ECO:0000313" key="3">
    <source>
        <dbReference type="Proteomes" id="UP001318860"/>
    </source>
</evidence>
<keyword evidence="3" id="KW-1185">Reference proteome</keyword>
<name>A0ABR0UF85_REHGL</name>
<dbReference type="SUPFAM" id="SSF53756">
    <property type="entry name" value="UDP-Glycosyltransferase/glycogen phosphorylase"/>
    <property type="match status" value="1"/>
</dbReference>
<organism evidence="2 3">
    <name type="scientific">Rehmannia glutinosa</name>
    <name type="common">Chinese foxglove</name>
    <dbReference type="NCBI Taxonomy" id="99300"/>
    <lineage>
        <taxon>Eukaryota</taxon>
        <taxon>Viridiplantae</taxon>
        <taxon>Streptophyta</taxon>
        <taxon>Embryophyta</taxon>
        <taxon>Tracheophyta</taxon>
        <taxon>Spermatophyta</taxon>
        <taxon>Magnoliopsida</taxon>
        <taxon>eudicotyledons</taxon>
        <taxon>Gunneridae</taxon>
        <taxon>Pentapetalae</taxon>
        <taxon>asterids</taxon>
        <taxon>lamiids</taxon>
        <taxon>Lamiales</taxon>
        <taxon>Orobanchaceae</taxon>
        <taxon>Rehmannieae</taxon>
        <taxon>Rehmannia</taxon>
    </lineage>
</organism>
<accession>A0ABR0UF85</accession>
<dbReference type="CDD" id="cd03784">
    <property type="entry name" value="GT1_Gtf-like"/>
    <property type="match status" value="1"/>
</dbReference>
<keyword evidence="1" id="KW-0808">Transferase</keyword>
<dbReference type="Pfam" id="PF00201">
    <property type="entry name" value="UDPGT"/>
    <property type="match status" value="1"/>
</dbReference>
<gene>
    <name evidence="2" type="ORF">DH2020_045049</name>
</gene>
<dbReference type="PANTHER" id="PTHR48049:SF75">
    <property type="entry name" value="UDP-RHAMNOSE:RHAMNOSYLTRANSFERASE 1"/>
    <property type="match status" value="1"/>
</dbReference>
<dbReference type="PANTHER" id="PTHR48049">
    <property type="entry name" value="GLYCOSYLTRANSFERASE"/>
    <property type="match status" value="1"/>
</dbReference>
<dbReference type="EMBL" id="JABTTQ020002930">
    <property type="protein sequence ID" value="KAK6121208.1"/>
    <property type="molecule type" value="Genomic_DNA"/>
</dbReference>
<evidence type="ECO:0008006" key="4">
    <source>
        <dbReference type="Google" id="ProtNLM"/>
    </source>
</evidence>